<dbReference type="VEuPathDB" id="FungiDB:PC110_g7164"/>
<evidence type="ECO:0000313" key="9">
    <source>
        <dbReference type="Proteomes" id="UP000688947"/>
    </source>
</evidence>
<dbReference type="InterPro" id="IPR001951">
    <property type="entry name" value="Histone_H4"/>
</dbReference>
<dbReference type="EMBL" id="JAENGZ010000076">
    <property type="protein sequence ID" value="KAG6970338.1"/>
    <property type="molecule type" value="Genomic_DNA"/>
</dbReference>
<dbReference type="GO" id="GO:0005634">
    <property type="term" value="C:nucleus"/>
    <property type="evidence" value="ECO:0007669"/>
    <property type="project" value="UniProtKB-SubCell"/>
</dbReference>
<comment type="subcellular location">
    <subcellularLocation>
        <location evidence="2">Chromosome</location>
    </subcellularLocation>
    <subcellularLocation>
        <location evidence="1">Nucleus</location>
    </subcellularLocation>
</comment>
<evidence type="ECO:0000256" key="4">
    <source>
        <dbReference type="ARBA" id="ARBA00022454"/>
    </source>
</evidence>
<evidence type="ECO:0000256" key="5">
    <source>
        <dbReference type="ARBA" id="ARBA00023125"/>
    </source>
</evidence>
<evidence type="ECO:0000256" key="1">
    <source>
        <dbReference type="ARBA" id="ARBA00004123"/>
    </source>
</evidence>
<dbReference type="GO" id="GO:0030527">
    <property type="term" value="F:structural constituent of chromatin"/>
    <property type="evidence" value="ECO:0007669"/>
    <property type="project" value="InterPro"/>
</dbReference>
<evidence type="ECO:0000256" key="3">
    <source>
        <dbReference type="ARBA" id="ARBA00011538"/>
    </source>
</evidence>
<evidence type="ECO:0000256" key="7">
    <source>
        <dbReference type="ARBA" id="ARBA00023269"/>
    </source>
</evidence>
<dbReference type="GO" id="GO:0003677">
    <property type="term" value="F:DNA binding"/>
    <property type="evidence" value="ECO:0007669"/>
    <property type="project" value="UniProtKB-KW"/>
</dbReference>
<evidence type="ECO:0008006" key="10">
    <source>
        <dbReference type="Google" id="ProtNLM"/>
    </source>
</evidence>
<organism evidence="8 9">
    <name type="scientific">Phytophthora cactorum</name>
    <dbReference type="NCBI Taxonomy" id="29920"/>
    <lineage>
        <taxon>Eukaryota</taxon>
        <taxon>Sar</taxon>
        <taxon>Stramenopiles</taxon>
        <taxon>Oomycota</taxon>
        <taxon>Peronosporomycetes</taxon>
        <taxon>Peronosporales</taxon>
        <taxon>Peronosporaceae</taxon>
        <taxon>Phytophthora</taxon>
    </lineage>
</organism>
<dbReference type="OrthoDB" id="115400at2759"/>
<keyword evidence="6" id="KW-0539">Nucleus</keyword>
<sequence length="77" mass="8530">VTGRGKGANGRGAGDAKRHRYIFKNNIEGISRAPIRKLARRAGVIRMSVLVHNETRAVLNVFVRNLVQDAVVYTCKL</sequence>
<comment type="caution">
    <text evidence="8">The sequence shown here is derived from an EMBL/GenBank/DDBJ whole genome shotgun (WGS) entry which is preliminary data.</text>
</comment>
<reference evidence="8" key="1">
    <citation type="submission" date="2021-01" db="EMBL/GenBank/DDBJ databases">
        <title>Phytophthora aleatoria, a newly-described species from Pinus radiata is distinct from Phytophthora cactorum isolates based on comparative genomics.</title>
        <authorList>
            <person name="Mcdougal R."/>
            <person name="Panda P."/>
            <person name="Williams N."/>
            <person name="Studholme D.J."/>
        </authorList>
    </citation>
    <scope>NUCLEOTIDE SEQUENCE</scope>
    <source>
        <strain evidence="8">NZFS 3830</strain>
    </source>
</reference>
<dbReference type="GO" id="GO:0000786">
    <property type="term" value="C:nucleosome"/>
    <property type="evidence" value="ECO:0007669"/>
    <property type="project" value="UniProtKB-KW"/>
</dbReference>
<evidence type="ECO:0000313" key="8">
    <source>
        <dbReference type="EMBL" id="KAG6970338.1"/>
    </source>
</evidence>
<comment type="subunit">
    <text evidence="3">The nucleosome is a histone octamer containing two molecules each of H2A, H2B, H3 and H4 assembled in one H3-H4 heterotetramer and two H2A-H2B heterodimers. The octamer wraps approximately 147 bp of DNA.</text>
</comment>
<dbReference type="PANTHER" id="PTHR10484">
    <property type="entry name" value="HISTONE H4"/>
    <property type="match status" value="1"/>
</dbReference>
<dbReference type="Proteomes" id="UP000688947">
    <property type="component" value="Unassembled WGS sequence"/>
</dbReference>
<accession>A0A8T1UUA9</accession>
<proteinExistence type="predicted"/>
<dbReference type="AlphaFoldDB" id="A0A8T1UUA9"/>
<gene>
    <name evidence="8" type="ORF">JG687_00002711</name>
</gene>
<evidence type="ECO:0000256" key="6">
    <source>
        <dbReference type="ARBA" id="ARBA00023242"/>
    </source>
</evidence>
<keyword evidence="7" id="KW-0544">Nucleosome core</keyword>
<feature type="non-terminal residue" evidence="8">
    <location>
        <position position="1"/>
    </location>
</feature>
<evidence type="ECO:0000256" key="2">
    <source>
        <dbReference type="ARBA" id="ARBA00004286"/>
    </source>
</evidence>
<protein>
    <recommendedName>
        <fullName evidence="10">Histone H4</fullName>
    </recommendedName>
</protein>
<keyword evidence="4" id="KW-0158">Chromosome</keyword>
<name>A0A8T1UUA9_9STRA</name>
<keyword evidence="5" id="KW-0238">DNA-binding</keyword>